<name>A0ABR2GXD8_9EUKA</name>
<dbReference type="PROSITE" id="PS00108">
    <property type="entry name" value="PROTEIN_KINASE_ST"/>
    <property type="match status" value="1"/>
</dbReference>
<feature type="compositionally biased region" description="Polar residues" evidence="4">
    <location>
        <begin position="494"/>
        <end position="506"/>
    </location>
</feature>
<dbReference type="PANTHER" id="PTHR23257">
    <property type="entry name" value="SERINE-THREONINE PROTEIN KINASE"/>
    <property type="match status" value="1"/>
</dbReference>
<dbReference type="PROSITE" id="PS00107">
    <property type="entry name" value="PROTEIN_KINASE_ATP"/>
    <property type="match status" value="2"/>
</dbReference>
<dbReference type="SUPFAM" id="SSF52058">
    <property type="entry name" value="L domain-like"/>
    <property type="match status" value="1"/>
</dbReference>
<dbReference type="PROSITE" id="PS50011">
    <property type="entry name" value="PROTEIN_KINASE_DOM"/>
    <property type="match status" value="1"/>
</dbReference>
<evidence type="ECO:0000259" key="5">
    <source>
        <dbReference type="PROSITE" id="PS50011"/>
    </source>
</evidence>
<organism evidence="6 7">
    <name type="scientific">Tritrichomonas musculus</name>
    <dbReference type="NCBI Taxonomy" id="1915356"/>
    <lineage>
        <taxon>Eukaryota</taxon>
        <taxon>Metamonada</taxon>
        <taxon>Parabasalia</taxon>
        <taxon>Tritrichomonadida</taxon>
        <taxon>Tritrichomonadidae</taxon>
        <taxon>Tritrichomonas</taxon>
    </lineage>
</organism>
<evidence type="ECO:0000256" key="4">
    <source>
        <dbReference type="SAM" id="MobiDB-lite"/>
    </source>
</evidence>
<dbReference type="InterPro" id="IPR011009">
    <property type="entry name" value="Kinase-like_dom_sf"/>
</dbReference>
<evidence type="ECO:0000256" key="1">
    <source>
        <dbReference type="ARBA" id="ARBA00022741"/>
    </source>
</evidence>
<dbReference type="InterPro" id="IPR000719">
    <property type="entry name" value="Prot_kinase_dom"/>
</dbReference>
<dbReference type="InterPro" id="IPR026906">
    <property type="entry name" value="LRR_5"/>
</dbReference>
<feature type="domain" description="Protein kinase" evidence="5">
    <location>
        <begin position="16"/>
        <end position="290"/>
    </location>
</feature>
<reference evidence="6 7" key="1">
    <citation type="submission" date="2024-04" db="EMBL/GenBank/DDBJ databases">
        <title>Tritrichomonas musculus Genome.</title>
        <authorList>
            <person name="Alves-Ferreira E."/>
            <person name="Grigg M."/>
            <person name="Lorenzi H."/>
            <person name="Galac M."/>
        </authorList>
    </citation>
    <scope>NUCLEOTIDE SEQUENCE [LARGE SCALE GENOMIC DNA]</scope>
    <source>
        <strain evidence="6 7">EAF2021</strain>
    </source>
</reference>
<dbReference type="Gene3D" id="3.80.10.10">
    <property type="entry name" value="Ribonuclease Inhibitor"/>
    <property type="match status" value="2"/>
</dbReference>
<keyword evidence="2 3" id="KW-0067">ATP-binding</keyword>
<feature type="region of interest" description="Disordered" evidence="4">
    <location>
        <begin position="359"/>
        <end position="381"/>
    </location>
</feature>
<dbReference type="InterPro" id="IPR008271">
    <property type="entry name" value="Ser/Thr_kinase_AS"/>
</dbReference>
<dbReference type="Gene3D" id="1.10.510.10">
    <property type="entry name" value="Transferase(Phosphotransferase) domain 1"/>
    <property type="match status" value="1"/>
</dbReference>
<feature type="binding site" evidence="3">
    <location>
        <position position="53"/>
    </location>
    <ligand>
        <name>ATP</name>
        <dbReference type="ChEBI" id="CHEBI:30616"/>
    </ligand>
</feature>
<dbReference type="Proteomes" id="UP001470230">
    <property type="component" value="Unassembled WGS sequence"/>
</dbReference>
<feature type="compositionally biased region" description="Basic and acidic residues" evidence="4">
    <location>
        <begin position="359"/>
        <end position="378"/>
    </location>
</feature>
<protein>
    <recommendedName>
        <fullName evidence="5">Protein kinase domain-containing protein</fullName>
    </recommendedName>
</protein>
<sequence length="869" mass="99335">MQKFNLQQFGIDIRNFIQGEKIGLGGYSDVYSAQYRKNGEDYAAKVVKSSVFKEEEKKKIENEIEIMSQCDHPTVIKYFGYSLLDFNLGSNIVIFTELIKNGSLSKIISKAKQLDHPENYDNTARQIILIGISSGMRYLHHHDIMHCDLKPNNVLLDDNYYPHIIDFGMAKYIHKKSETGAKLLCGTLPYMAPEMILGKSYSNKIDVYAFAMIMYEVICETDLYPNIDYNHSLTTEFKKHVAVSNKRPQLRLGIKSTIKYLIQRCWSSKVTERPSFDEIYNKLIDPQYYLDNVDEKRVKEYINYIAKNDIYDNNKSELIEKVRNLSKENDSLKEQIKLLKEDNEKLSNENKQMKEMIDDMTKSNDSKTIKPPPLKDENFSVNSRFLHLKDKKENEIVSNEISQKLENTEKDEKSNLPRRPFMNSKEEEIKERFNLQKRAIMYSKDEQIKQKISLPKKPTRHSDDDQVKNNYQNENRNDNNEGALKKSPNKEKVNGQTPQVSKVSVTNEKKDETVKLPSLNKMKKNEPITFNEFNSFSLKQQQLITNLKVNSMGLRSKNQYLVNLQTLLNSIIQFVNSPETSGFIEIEAENKEDKIETLSKLNQITILYKTTETLYYHHLLDKSDFKEILRLFKDNISIEIKYITKTYQGMYDTVSAIKYVFVSLFISGIKKTDNTFKGNQYIDSIRFDSSVKSITDYAFKNCSSLTKVDIPSTVTSIGSGSFEGCESLKSISIPYSITFIDFSLFKNCSNLVDVSMPNSIKLIRDNAFYGCSSLKKISLPSNVSSIGDFAFYGCSSLESVSIPSSVTSIGKGAFGKCSGLKNVSVPSSVKSIGKGAFGGCNSLEEIKIPSSIKNLNELDIKPESQIIQI</sequence>
<dbReference type="SUPFAM" id="SSF56112">
    <property type="entry name" value="Protein kinase-like (PK-like)"/>
    <property type="match status" value="1"/>
</dbReference>
<proteinExistence type="predicted"/>
<keyword evidence="1 3" id="KW-0547">Nucleotide-binding</keyword>
<gene>
    <name evidence="6" type="ORF">M9Y10_033235</name>
</gene>
<accession>A0ABR2GXD8</accession>
<feature type="binding site" evidence="3">
    <location>
        <position position="834"/>
    </location>
    <ligand>
        <name>ATP</name>
        <dbReference type="ChEBI" id="CHEBI:30616"/>
    </ligand>
</feature>
<keyword evidence="7" id="KW-1185">Reference proteome</keyword>
<comment type="caution">
    <text evidence="6">The sequence shown here is derived from an EMBL/GenBank/DDBJ whole genome shotgun (WGS) entry which is preliminary data.</text>
</comment>
<evidence type="ECO:0000256" key="3">
    <source>
        <dbReference type="PROSITE-ProRule" id="PRU10141"/>
    </source>
</evidence>
<evidence type="ECO:0000256" key="2">
    <source>
        <dbReference type="ARBA" id="ARBA00022840"/>
    </source>
</evidence>
<evidence type="ECO:0000313" key="6">
    <source>
        <dbReference type="EMBL" id="KAK8838603.1"/>
    </source>
</evidence>
<evidence type="ECO:0000313" key="7">
    <source>
        <dbReference type="Proteomes" id="UP001470230"/>
    </source>
</evidence>
<dbReference type="InterPro" id="IPR032675">
    <property type="entry name" value="LRR_dom_sf"/>
</dbReference>
<dbReference type="InterPro" id="IPR050167">
    <property type="entry name" value="Ser_Thr_protein_kinase"/>
</dbReference>
<dbReference type="PANTHER" id="PTHR23257:SF958">
    <property type="entry name" value="SERINE_THREONINE-PROTEIN KINASE WNK4"/>
    <property type="match status" value="1"/>
</dbReference>
<dbReference type="SMART" id="SM00220">
    <property type="entry name" value="S_TKc"/>
    <property type="match status" value="1"/>
</dbReference>
<feature type="region of interest" description="Disordered" evidence="4">
    <location>
        <begin position="441"/>
        <end position="509"/>
    </location>
</feature>
<feature type="region of interest" description="Disordered" evidence="4">
    <location>
        <begin position="399"/>
        <end position="428"/>
    </location>
</feature>
<dbReference type="EMBL" id="JAPFFF010000055">
    <property type="protein sequence ID" value="KAK8838603.1"/>
    <property type="molecule type" value="Genomic_DNA"/>
</dbReference>
<feature type="compositionally biased region" description="Basic and acidic residues" evidence="4">
    <location>
        <begin position="406"/>
        <end position="415"/>
    </location>
</feature>
<dbReference type="InterPro" id="IPR017441">
    <property type="entry name" value="Protein_kinase_ATP_BS"/>
</dbReference>
<dbReference type="Pfam" id="PF13306">
    <property type="entry name" value="LRR_5"/>
    <property type="match status" value="1"/>
</dbReference>
<dbReference type="Pfam" id="PF00069">
    <property type="entry name" value="Pkinase"/>
    <property type="match status" value="1"/>
</dbReference>